<evidence type="ECO:0000256" key="3">
    <source>
        <dbReference type="ARBA" id="ARBA00022898"/>
    </source>
</evidence>
<accession>A0A1Q3AL06</accession>
<dbReference type="InterPro" id="IPR015421">
    <property type="entry name" value="PyrdxlP-dep_Trfase_major"/>
</dbReference>
<reference evidence="5 6" key="1">
    <citation type="submission" date="2016-08" db="EMBL/GenBank/DDBJ databases">
        <title>Draft genome sequence of allopolyploid Zygosaccharomyces rouxii.</title>
        <authorList>
            <person name="Watanabe J."/>
            <person name="Uehara K."/>
            <person name="Mogi Y."/>
            <person name="Tsukioka Y."/>
        </authorList>
    </citation>
    <scope>NUCLEOTIDE SEQUENCE [LARGE SCALE GENOMIC DNA]</scope>
    <source>
        <strain evidence="5 6">NBRC 110957</strain>
    </source>
</reference>
<proteinExistence type="inferred from homology"/>
<dbReference type="GO" id="GO:0030170">
    <property type="term" value="F:pyridoxal phosphate binding"/>
    <property type="evidence" value="ECO:0007669"/>
    <property type="project" value="InterPro"/>
</dbReference>
<comment type="caution">
    <text evidence="5">The sequence shown here is derived from an EMBL/GenBank/DDBJ whole genome shotgun (WGS) entry which is preliminary data.</text>
</comment>
<dbReference type="Pfam" id="PF00202">
    <property type="entry name" value="Aminotran_3"/>
    <property type="match status" value="1"/>
</dbReference>
<evidence type="ECO:0000313" key="5">
    <source>
        <dbReference type="EMBL" id="GAV56447.1"/>
    </source>
</evidence>
<evidence type="ECO:0000313" key="6">
    <source>
        <dbReference type="Proteomes" id="UP000187013"/>
    </source>
</evidence>
<dbReference type="Proteomes" id="UP000187013">
    <property type="component" value="Unassembled WGS sequence"/>
</dbReference>
<dbReference type="GO" id="GO:0004141">
    <property type="term" value="F:dethiobiotin synthase activity"/>
    <property type="evidence" value="ECO:0007669"/>
    <property type="project" value="TreeGrafter"/>
</dbReference>
<dbReference type="InterPro" id="IPR015424">
    <property type="entry name" value="PyrdxlP-dep_Trfase"/>
</dbReference>
<comment type="similarity">
    <text evidence="4">Belongs to the class-III pyridoxal-phosphate-dependent aminotransferase family.</text>
</comment>
<keyword evidence="3 4" id="KW-0663">Pyridoxal phosphate</keyword>
<evidence type="ECO:0008006" key="7">
    <source>
        <dbReference type="Google" id="ProtNLM"/>
    </source>
</evidence>
<organism evidence="5 6">
    <name type="scientific">Zygosaccharomyces rouxii</name>
    <dbReference type="NCBI Taxonomy" id="4956"/>
    <lineage>
        <taxon>Eukaryota</taxon>
        <taxon>Fungi</taxon>
        <taxon>Dikarya</taxon>
        <taxon>Ascomycota</taxon>
        <taxon>Saccharomycotina</taxon>
        <taxon>Saccharomycetes</taxon>
        <taxon>Saccharomycetales</taxon>
        <taxon>Saccharomycetaceae</taxon>
        <taxon>Zygosaccharomyces</taxon>
    </lineage>
</organism>
<protein>
    <recommendedName>
        <fullName evidence="7">Diaminopelargonic acid synthase</fullName>
    </recommendedName>
</protein>
<gene>
    <name evidence="5" type="ORF">ZYGR_0CX00100</name>
</gene>
<dbReference type="EMBL" id="BDGX01000102">
    <property type="protein sequence ID" value="GAV56447.1"/>
    <property type="molecule type" value="Genomic_DNA"/>
</dbReference>
<dbReference type="GO" id="GO:0004015">
    <property type="term" value="F:adenosylmethionine-8-amino-7-oxononanoate transaminase activity"/>
    <property type="evidence" value="ECO:0007669"/>
    <property type="project" value="TreeGrafter"/>
</dbReference>
<dbReference type="Gene3D" id="3.90.1150.10">
    <property type="entry name" value="Aspartate Aminotransferase, domain 1"/>
    <property type="match status" value="1"/>
</dbReference>
<evidence type="ECO:0000256" key="1">
    <source>
        <dbReference type="ARBA" id="ARBA00022576"/>
    </source>
</evidence>
<dbReference type="InterPro" id="IPR015422">
    <property type="entry name" value="PyrdxlP-dep_Trfase_small"/>
</dbReference>
<dbReference type="SUPFAM" id="SSF53383">
    <property type="entry name" value="PLP-dependent transferases"/>
    <property type="match status" value="1"/>
</dbReference>
<evidence type="ECO:0000256" key="2">
    <source>
        <dbReference type="ARBA" id="ARBA00022679"/>
    </source>
</evidence>
<dbReference type="PANTHER" id="PTHR42684:SF3">
    <property type="entry name" value="ADENOSYLMETHIONINE-8-AMINO-7-OXONONANOATE AMINOTRANSFERASE"/>
    <property type="match status" value="1"/>
</dbReference>
<dbReference type="GO" id="GO:0005739">
    <property type="term" value="C:mitochondrion"/>
    <property type="evidence" value="ECO:0007669"/>
    <property type="project" value="TreeGrafter"/>
</dbReference>
<name>A0A1Q3AL06_ZYGRO</name>
<dbReference type="Gene3D" id="3.40.640.10">
    <property type="entry name" value="Type I PLP-dependent aspartate aminotransferase-like (Major domain)"/>
    <property type="match status" value="1"/>
</dbReference>
<keyword evidence="1" id="KW-0032">Aminotransferase</keyword>
<evidence type="ECO:0000256" key="4">
    <source>
        <dbReference type="RuleBase" id="RU003560"/>
    </source>
</evidence>
<feature type="non-terminal residue" evidence="5">
    <location>
        <position position="328"/>
    </location>
</feature>
<dbReference type="OrthoDB" id="425114at2759"/>
<dbReference type="GO" id="GO:0009102">
    <property type="term" value="P:biotin biosynthetic process"/>
    <property type="evidence" value="ECO:0007669"/>
    <property type="project" value="TreeGrafter"/>
</dbReference>
<feature type="non-terminal residue" evidence="5">
    <location>
        <position position="1"/>
    </location>
</feature>
<dbReference type="AlphaFoldDB" id="A0A1Q3AL06"/>
<sequence length="328" mass="36294">FGGLTHSPAVTLVQKLLKMIDHERLQHCFLADSGSVAVEVAMKMALQYHFTLGKPKKSKFLTISNGYHGDTTGAMSVCDPVGSMHSIYKGYLVENIFAVGPSMIPLLPTSSVFQKYGESFRDSVSWNEKDINDVREKVRVHHPELCAIILEPILQGAGGMRLYHPQFLIEVRKLCNKYQIPLILDEIATGFGRTGTTFAFQHCRTFQDQSNIPRELQVDVYPDVMCVGKALTGGYLTLSAVVATPEIAFGISSPDGPSGGCMMHGPTFMGNPLACAVANKSLDILMEGWWKEQVDRIEEQLFLELFVPLKEGGRTKELWVVQDVRVVG</sequence>
<dbReference type="InterPro" id="IPR005814">
    <property type="entry name" value="Aminotrans_3"/>
</dbReference>
<keyword evidence="2" id="KW-0808">Transferase</keyword>
<dbReference type="PANTHER" id="PTHR42684">
    <property type="entry name" value="ADENOSYLMETHIONINE-8-AMINO-7-OXONONANOATE AMINOTRANSFERASE"/>
    <property type="match status" value="1"/>
</dbReference>